<protein>
    <submittedName>
        <fullName evidence="1">Uncharacterized protein</fullName>
    </submittedName>
</protein>
<reference evidence="1 2" key="1">
    <citation type="journal article" date="2018" name="J. Allergy Clin. Immunol.">
        <title>High-quality assembly of Dermatophagoides pteronyssinus genome and transcriptome reveals a wide range of novel allergens.</title>
        <authorList>
            <person name="Liu X.Y."/>
            <person name="Yang K.Y."/>
            <person name="Wang M.Q."/>
            <person name="Kwok J.S."/>
            <person name="Zeng X."/>
            <person name="Yang Z."/>
            <person name="Xiao X.J."/>
            <person name="Lau C.P."/>
            <person name="Li Y."/>
            <person name="Huang Z.M."/>
            <person name="Ba J.G."/>
            <person name="Yim A.K."/>
            <person name="Ouyang C.Y."/>
            <person name="Ngai S.M."/>
            <person name="Chan T.F."/>
            <person name="Leung E.L."/>
            <person name="Liu L."/>
            <person name="Liu Z.G."/>
            <person name="Tsui S.K."/>
        </authorList>
    </citation>
    <scope>NUCLEOTIDE SEQUENCE [LARGE SCALE GENOMIC DNA]</scope>
    <source>
        <strain evidence="1">Derp</strain>
    </source>
</reference>
<evidence type="ECO:0000313" key="1">
    <source>
        <dbReference type="EMBL" id="KAH9420964.1"/>
    </source>
</evidence>
<sequence length="77" mass="8450">MSTPAIGTEFDSKLVADNFSNVSTPPKQLSLVTKALVITDNRTEKGGETSSSYSSSSSRQTKKFVNMWPDFIIVYNV</sequence>
<name>A0ABQ8JEC5_DERPT</name>
<comment type="caution">
    <text evidence="1">The sequence shown here is derived from an EMBL/GenBank/DDBJ whole genome shotgun (WGS) entry which is preliminary data.</text>
</comment>
<reference evidence="1 2" key="2">
    <citation type="journal article" date="2022" name="Mol. Biol. Evol.">
        <title>Comparative Genomics Reveals Insights into the Divergent Evolution of Astigmatic Mites and Household Pest Adaptations.</title>
        <authorList>
            <person name="Xiong Q."/>
            <person name="Wan A.T."/>
            <person name="Liu X."/>
            <person name="Fung C.S."/>
            <person name="Xiao X."/>
            <person name="Malainual N."/>
            <person name="Hou J."/>
            <person name="Wang L."/>
            <person name="Wang M."/>
            <person name="Yang K.Y."/>
            <person name="Cui Y."/>
            <person name="Leung E.L."/>
            <person name="Nong W."/>
            <person name="Shin S.K."/>
            <person name="Au S.W."/>
            <person name="Jeong K.Y."/>
            <person name="Chew F.T."/>
            <person name="Hui J.H."/>
            <person name="Leung T.F."/>
            <person name="Tungtrongchitr A."/>
            <person name="Zhong N."/>
            <person name="Liu Z."/>
            <person name="Tsui S.K."/>
        </authorList>
    </citation>
    <scope>NUCLEOTIDE SEQUENCE [LARGE SCALE GENOMIC DNA]</scope>
    <source>
        <strain evidence="1">Derp</strain>
    </source>
</reference>
<organism evidence="1 2">
    <name type="scientific">Dermatophagoides pteronyssinus</name>
    <name type="common">European house dust mite</name>
    <dbReference type="NCBI Taxonomy" id="6956"/>
    <lineage>
        <taxon>Eukaryota</taxon>
        <taxon>Metazoa</taxon>
        <taxon>Ecdysozoa</taxon>
        <taxon>Arthropoda</taxon>
        <taxon>Chelicerata</taxon>
        <taxon>Arachnida</taxon>
        <taxon>Acari</taxon>
        <taxon>Acariformes</taxon>
        <taxon>Sarcoptiformes</taxon>
        <taxon>Astigmata</taxon>
        <taxon>Psoroptidia</taxon>
        <taxon>Analgoidea</taxon>
        <taxon>Pyroglyphidae</taxon>
        <taxon>Dermatophagoidinae</taxon>
        <taxon>Dermatophagoides</taxon>
    </lineage>
</organism>
<accession>A0ABQ8JEC5</accession>
<keyword evidence="2" id="KW-1185">Reference proteome</keyword>
<proteinExistence type="predicted"/>
<gene>
    <name evidence="1" type="ORF">DERP_001404</name>
</gene>
<dbReference type="EMBL" id="NJHN03000047">
    <property type="protein sequence ID" value="KAH9420964.1"/>
    <property type="molecule type" value="Genomic_DNA"/>
</dbReference>
<dbReference type="Proteomes" id="UP000887458">
    <property type="component" value="Unassembled WGS sequence"/>
</dbReference>
<evidence type="ECO:0000313" key="2">
    <source>
        <dbReference type="Proteomes" id="UP000887458"/>
    </source>
</evidence>